<comment type="caution">
    <text evidence="1">The sequence shown here is derived from an EMBL/GenBank/DDBJ whole genome shotgun (WGS) entry which is preliminary data.</text>
</comment>
<keyword evidence="2" id="KW-1185">Reference proteome</keyword>
<protein>
    <submittedName>
        <fullName evidence="1">Uncharacterized protein</fullName>
    </submittedName>
</protein>
<reference evidence="1 2" key="1">
    <citation type="journal article" date="2020" name="Fungal Divers.">
        <title>Resolving the Mortierellaceae phylogeny through synthesis of multi-gene phylogenetics and phylogenomics.</title>
        <authorList>
            <person name="Vandepol N."/>
            <person name="Liber J."/>
            <person name="Desiro A."/>
            <person name="Na H."/>
            <person name="Kennedy M."/>
            <person name="Barry K."/>
            <person name="Grigoriev I.V."/>
            <person name="Miller A.N."/>
            <person name="O'Donnell K."/>
            <person name="Stajich J.E."/>
            <person name="Bonito G."/>
        </authorList>
    </citation>
    <scope>NUCLEOTIDE SEQUENCE [LARGE SCALE GENOMIC DNA]</scope>
    <source>
        <strain evidence="1 2">AD045</strain>
    </source>
</reference>
<dbReference type="EMBL" id="JAAAIM010000505">
    <property type="protein sequence ID" value="KAG0287264.1"/>
    <property type="molecule type" value="Genomic_DNA"/>
</dbReference>
<proteinExistence type="predicted"/>
<dbReference type="Proteomes" id="UP001194696">
    <property type="component" value="Unassembled WGS sequence"/>
</dbReference>
<gene>
    <name evidence="1" type="ORF">BGZ96_008804</name>
</gene>
<sequence>MDKDSIDIDKYWPQENPSPGLLEFVRGDEFARQCGLDQLLPTYYGRYEKEQHLRQFYRVMLFREASWTLAEPLLEQLQSLTIPISAIDQYLGVVSRLGQLESIRFLLDAFFDYKASYVWSAPLEELMFPIDDLKNQTMHKAIQFVKEHAELFPDQLVKGVSFADGGFWEDAPQSCPGDIQLEVSRWLPPLGDVLTVTDEN</sequence>
<evidence type="ECO:0000313" key="2">
    <source>
        <dbReference type="Proteomes" id="UP001194696"/>
    </source>
</evidence>
<accession>A0ABQ7JYK2</accession>
<name>A0ABQ7JYK2_9FUNG</name>
<evidence type="ECO:0000313" key="1">
    <source>
        <dbReference type="EMBL" id="KAG0287264.1"/>
    </source>
</evidence>
<organism evidence="1 2">
    <name type="scientific">Linnemannia gamsii</name>
    <dbReference type="NCBI Taxonomy" id="64522"/>
    <lineage>
        <taxon>Eukaryota</taxon>
        <taxon>Fungi</taxon>
        <taxon>Fungi incertae sedis</taxon>
        <taxon>Mucoromycota</taxon>
        <taxon>Mortierellomycotina</taxon>
        <taxon>Mortierellomycetes</taxon>
        <taxon>Mortierellales</taxon>
        <taxon>Mortierellaceae</taxon>
        <taxon>Linnemannia</taxon>
    </lineage>
</organism>